<dbReference type="Pfam" id="PF04717">
    <property type="entry name" value="Phage_base_V"/>
    <property type="match status" value="1"/>
</dbReference>
<dbReference type="Proteomes" id="UP000298471">
    <property type="component" value="Unassembled WGS sequence"/>
</dbReference>
<protein>
    <recommendedName>
        <fullName evidence="1">Gp5/Type VI secretion system Vgr protein OB-fold domain-containing protein</fullName>
    </recommendedName>
</protein>
<gene>
    <name evidence="2" type="ORF">E5K02_08380</name>
</gene>
<dbReference type="Gene3D" id="2.30.110.50">
    <property type="match status" value="1"/>
</dbReference>
<evidence type="ECO:0000313" key="3">
    <source>
        <dbReference type="Proteomes" id="UP000298471"/>
    </source>
</evidence>
<dbReference type="Pfam" id="PF05954">
    <property type="entry name" value="Phage_GPD"/>
    <property type="match status" value="1"/>
</dbReference>
<accession>A0A4Z0QIB4</accession>
<dbReference type="AlphaFoldDB" id="A0A4Z0QIB4"/>
<feature type="domain" description="Gp5/Type VI secretion system Vgr protein OB-fold" evidence="1">
    <location>
        <begin position="368"/>
        <end position="443"/>
    </location>
</feature>
<name>A0A4Z0QIB4_9BACT</name>
<dbReference type="InterPro" id="IPR037026">
    <property type="entry name" value="Vgr_OB-fold_dom_sf"/>
</dbReference>
<evidence type="ECO:0000259" key="1">
    <source>
        <dbReference type="Pfam" id="PF04717"/>
    </source>
</evidence>
<dbReference type="InterPro" id="IPR006531">
    <property type="entry name" value="Gp5/Vgr_OB"/>
</dbReference>
<reference evidence="2 3" key="1">
    <citation type="submission" date="2019-04" db="EMBL/GenBank/DDBJ databases">
        <authorList>
            <person name="Feng G."/>
            <person name="Zhang J."/>
            <person name="Zhu H."/>
        </authorList>
    </citation>
    <scope>NUCLEOTIDE SEQUENCE [LARGE SCALE GENOMIC DNA]</scope>
    <source>
        <strain evidence="2 3">9PBR-1</strain>
    </source>
</reference>
<dbReference type="SUPFAM" id="SSF69349">
    <property type="entry name" value="Phage fibre proteins"/>
    <property type="match status" value="1"/>
</dbReference>
<comment type="caution">
    <text evidence="2">The sequence shown here is derived from an EMBL/GenBank/DDBJ whole genome shotgun (WGS) entry which is preliminary data.</text>
</comment>
<evidence type="ECO:0000313" key="2">
    <source>
        <dbReference type="EMBL" id="TGE29455.1"/>
    </source>
</evidence>
<keyword evidence="3" id="KW-1185">Reference proteome</keyword>
<dbReference type="EMBL" id="SRMB01000001">
    <property type="protein sequence ID" value="TGE29455.1"/>
    <property type="molecule type" value="Genomic_DNA"/>
</dbReference>
<proteinExistence type="predicted"/>
<organism evidence="2 3">
    <name type="scientific">Hymenobacter metallicola</name>
    <dbReference type="NCBI Taxonomy" id="2563114"/>
    <lineage>
        <taxon>Bacteria</taxon>
        <taxon>Pseudomonadati</taxon>
        <taxon>Bacteroidota</taxon>
        <taxon>Cytophagia</taxon>
        <taxon>Cytophagales</taxon>
        <taxon>Hymenobacteraceae</taxon>
        <taxon>Hymenobacter</taxon>
    </lineage>
</organism>
<dbReference type="RefSeq" id="WP_135393913.1">
    <property type="nucleotide sequence ID" value="NZ_SRMB01000001.1"/>
</dbReference>
<sequence length="603" mass="65355">MSYPVNVSVHVDGGLALTDYNRLTLSQHVLTHHTFALDFSFEALGKALGLKPEALFAQAHERLSGKNIAISWTGGLPTDSGRSFQFKGIITHISIQTDADLVNYYHVSGYSPSFLLEDGTQSRTFVKKSAQDIFSAVLGAYDGNALKKQLKAQYQDVLPYTVQYNETNFNFLSRLAAQQGEWFYYDGQTLQLGRGTGKTIPFKSSSAQMFTLSMHLQPGKTEGAHYNYRTHKPLKTKAATPAAGHPFSQFAVQKSDDLFTQPHRLLAGAQVSDQAQLQRSLDNLAAKRAANQVSLEGSGEAYDITPGCVLAVQDAAGQDYGKFRVLAVRHEVDGDGNYQNHFEAMPESVEAPPPNPLYAATDAQPELAEVIDLQDPRNLGRIRVRYYWPVAQPTEAESAWLRVSTPYSGDGKGQLFTPELGSQVLIGYEHGLAEFPVVLGNMFHPQNKQSAKYTNPQNNLKGLQTAGGNKFVMADTQGEQRILISNSNNKGTAVEVGFKGDGSITIKSNGPVTVLGSTITLEAGDKGEIKMHAKNITIDAEEEIKVTSASKSIALKAEKDITADATAKMTFSAKEKSVSTSGKMEISSGSTVDISGSTVKING</sequence>
<dbReference type="Gene3D" id="3.55.50.10">
    <property type="entry name" value="Baseplate protein-like domains"/>
    <property type="match status" value="1"/>
</dbReference>
<dbReference type="Gene3D" id="2.40.50.230">
    <property type="entry name" value="Gp5 N-terminal domain"/>
    <property type="match status" value="1"/>
</dbReference>
<dbReference type="Gene3D" id="4.10.220.110">
    <property type="match status" value="1"/>
</dbReference>
<dbReference type="OrthoDB" id="1907165at2"/>
<dbReference type="SUPFAM" id="SSF69255">
    <property type="entry name" value="gp5 N-terminal domain-like"/>
    <property type="match status" value="1"/>
</dbReference>
<dbReference type="SUPFAM" id="SSF69279">
    <property type="entry name" value="Phage tail proteins"/>
    <property type="match status" value="2"/>
</dbReference>